<organism evidence="7 8">
    <name type="scientific">Glonium stellatum</name>
    <dbReference type="NCBI Taxonomy" id="574774"/>
    <lineage>
        <taxon>Eukaryota</taxon>
        <taxon>Fungi</taxon>
        <taxon>Dikarya</taxon>
        <taxon>Ascomycota</taxon>
        <taxon>Pezizomycotina</taxon>
        <taxon>Dothideomycetes</taxon>
        <taxon>Pleosporomycetidae</taxon>
        <taxon>Gloniales</taxon>
        <taxon>Gloniaceae</taxon>
        <taxon>Glonium</taxon>
    </lineage>
</organism>
<keyword evidence="3" id="KW-0206">Cytoskeleton</keyword>
<dbReference type="InterPro" id="IPR045110">
    <property type="entry name" value="XMAP215"/>
</dbReference>
<evidence type="ECO:0000313" key="7">
    <source>
        <dbReference type="EMBL" id="OCL13894.1"/>
    </source>
</evidence>
<dbReference type="InterPro" id="IPR016024">
    <property type="entry name" value="ARM-type_fold"/>
</dbReference>
<dbReference type="OrthoDB" id="205662at2759"/>
<dbReference type="Pfam" id="PF21041">
    <property type="entry name" value="XMAP215_CLASP_TOG"/>
    <property type="match status" value="2"/>
</dbReference>
<dbReference type="Gene3D" id="1.25.10.10">
    <property type="entry name" value="Leucine-rich Repeat Variant"/>
    <property type="match status" value="2"/>
</dbReference>
<protein>
    <submittedName>
        <fullName evidence="7">ARM repeat-containing protein</fullName>
    </submittedName>
</protein>
<dbReference type="PANTHER" id="PTHR12609">
    <property type="entry name" value="MICROTUBULE ASSOCIATED PROTEIN XMAP215"/>
    <property type="match status" value="1"/>
</dbReference>
<dbReference type="SMART" id="SM01349">
    <property type="entry name" value="TOG"/>
    <property type="match status" value="2"/>
</dbReference>
<feature type="region of interest" description="Disordered" evidence="5">
    <location>
        <begin position="795"/>
        <end position="885"/>
    </location>
</feature>
<evidence type="ECO:0000256" key="1">
    <source>
        <dbReference type="ARBA" id="ARBA00004317"/>
    </source>
</evidence>
<evidence type="ECO:0000256" key="2">
    <source>
        <dbReference type="ARBA" id="ARBA00022490"/>
    </source>
</evidence>
<gene>
    <name evidence="7" type="ORF">AOQ84DRAFT_282188</name>
</gene>
<comment type="subcellular location">
    <subcellularLocation>
        <location evidence="1">Cytoplasm</location>
        <location evidence="1">Cytoskeleton</location>
        <location evidence="1">Microtubule organizing center</location>
        <location evidence="1">Spindle pole body</location>
    </subcellularLocation>
</comment>
<evidence type="ECO:0000256" key="3">
    <source>
        <dbReference type="ARBA" id="ARBA00023212"/>
    </source>
</evidence>
<dbReference type="GO" id="GO:0051010">
    <property type="term" value="F:microtubule plus-end binding"/>
    <property type="evidence" value="ECO:0007669"/>
    <property type="project" value="InterPro"/>
</dbReference>
<keyword evidence="2" id="KW-0963">Cytoplasm</keyword>
<dbReference type="GO" id="GO:0000776">
    <property type="term" value="C:kinetochore"/>
    <property type="evidence" value="ECO:0007669"/>
    <property type="project" value="UniProtKB-ARBA"/>
</dbReference>
<feature type="domain" description="TOG" evidence="6">
    <location>
        <begin position="269"/>
        <end position="504"/>
    </location>
</feature>
<dbReference type="GO" id="GO:1990571">
    <property type="term" value="P:meiotic centromere clustering"/>
    <property type="evidence" value="ECO:0007669"/>
    <property type="project" value="UniProtKB-ARBA"/>
</dbReference>
<dbReference type="InterPro" id="IPR034085">
    <property type="entry name" value="TOG"/>
</dbReference>
<keyword evidence="4" id="KW-0175">Coiled coil</keyword>
<keyword evidence="8" id="KW-1185">Reference proteome</keyword>
<feature type="domain" description="TOG" evidence="6">
    <location>
        <begin position="1"/>
        <end position="234"/>
    </location>
</feature>
<feature type="compositionally biased region" description="Low complexity" evidence="5">
    <location>
        <begin position="516"/>
        <end position="540"/>
    </location>
</feature>
<reference evidence="7 8" key="1">
    <citation type="journal article" date="2016" name="Nat. Commun.">
        <title>Ectomycorrhizal ecology is imprinted in the genome of the dominant symbiotic fungus Cenococcum geophilum.</title>
        <authorList>
            <consortium name="DOE Joint Genome Institute"/>
            <person name="Peter M."/>
            <person name="Kohler A."/>
            <person name="Ohm R.A."/>
            <person name="Kuo A."/>
            <person name="Krutzmann J."/>
            <person name="Morin E."/>
            <person name="Arend M."/>
            <person name="Barry K.W."/>
            <person name="Binder M."/>
            <person name="Choi C."/>
            <person name="Clum A."/>
            <person name="Copeland A."/>
            <person name="Grisel N."/>
            <person name="Haridas S."/>
            <person name="Kipfer T."/>
            <person name="LaButti K."/>
            <person name="Lindquist E."/>
            <person name="Lipzen A."/>
            <person name="Maire R."/>
            <person name="Meier B."/>
            <person name="Mihaltcheva S."/>
            <person name="Molinier V."/>
            <person name="Murat C."/>
            <person name="Poggeler S."/>
            <person name="Quandt C.A."/>
            <person name="Sperisen C."/>
            <person name="Tritt A."/>
            <person name="Tisserant E."/>
            <person name="Crous P.W."/>
            <person name="Henrissat B."/>
            <person name="Nehls U."/>
            <person name="Egli S."/>
            <person name="Spatafora J.W."/>
            <person name="Grigoriev I.V."/>
            <person name="Martin F.M."/>
        </authorList>
    </citation>
    <scope>NUCLEOTIDE SEQUENCE [LARGE SCALE GENOMIC DNA]</scope>
    <source>
        <strain evidence="7 8">CBS 207.34</strain>
    </source>
</reference>
<dbReference type="GO" id="GO:0044732">
    <property type="term" value="C:mitotic spindle pole body"/>
    <property type="evidence" value="ECO:0007669"/>
    <property type="project" value="UniProtKB-ARBA"/>
</dbReference>
<dbReference type="AlphaFoldDB" id="A0A8E2JYJ2"/>
<dbReference type="GO" id="GO:0030951">
    <property type="term" value="P:establishment or maintenance of microtubule cytoskeleton polarity"/>
    <property type="evidence" value="ECO:0007669"/>
    <property type="project" value="InterPro"/>
</dbReference>
<name>A0A8E2JYJ2_9PEZI</name>
<dbReference type="FunFam" id="1.25.10.10:FF:000282">
    <property type="entry name" value="Spindle pole body component"/>
    <property type="match status" value="1"/>
</dbReference>
<proteinExistence type="predicted"/>
<dbReference type="InterPro" id="IPR048491">
    <property type="entry name" value="XMAP215_CLASP_TOG"/>
</dbReference>
<dbReference type="GO" id="GO:1990498">
    <property type="term" value="C:mitotic spindle microtubule"/>
    <property type="evidence" value="ECO:0007669"/>
    <property type="project" value="UniProtKB-ARBA"/>
</dbReference>
<feature type="compositionally biased region" description="Pro residues" evidence="5">
    <location>
        <begin position="541"/>
        <end position="556"/>
    </location>
</feature>
<accession>A0A8E2JYJ2</accession>
<feature type="region of interest" description="Disordered" evidence="5">
    <location>
        <begin position="503"/>
        <end position="644"/>
    </location>
</feature>
<feature type="compositionally biased region" description="Low complexity" evidence="5">
    <location>
        <begin position="557"/>
        <end position="566"/>
    </location>
</feature>
<dbReference type="EMBL" id="KV748657">
    <property type="protein sequence ID" value="OCL13894.1"/>
    <property type="molecule type" value="Genomic_DNA"/>
</dbReference>
<feature type="coiled-coil region" evidence="4">
    <location>
        <begin position="650"/>
        <end position="747"/>
    </location>
</feature>
<evidence type="ECO:0000256" key="5">
    <source>
        <dbReference type="SAM" id="MobiDB-lite"/>
    </source>
</evidence>
<dbReference type="FunFam" id="1.25.10.10:FF:000019">
    <property type="entry name" value="Cytoskeleton-associated protein 5"/>
    <property type="match status" value="1"/>
</dbReference>
<evidence type="ECO:0000313" key="8">
    <source>
        <dbReference type="Proteomes" id="UP000250140"/>
    </source>
</evidence>
<dbReference type="SUPFAM" id="SSF48371">
    <property type="entry name" value="ARM repeat"/>
    <property type="match status" value="1"/>
</dbReference>
<evidence type="ECO:0000256" key="4">
    <source>
        <dbReference type="SAM" id="Coils"/>
    </source>
</evidence>
<dbReference type="GO" id="GO:0061863">
    <property type="term" value="F:microtubule plus end polymerase"/>
    <property type="evidence" value="ECO:0007669"/>
    <property type="project" value="InterPro"/>
</dbReference>
<sequence length="914" mass="98642">MADQEEDFSSLPLPDRFMHKNWKVRKEGYEAAAKEFDIAQSEADPVVRQFIQDAGIWKGVVADSNVAAQQEGLGALCSFLQIAGTQGCTRTRNITITPIVEKGLSSTRPAAKQKALEALLLYIELDKADPVIEELIPILSHKQPKIIAATLSALASIYHAYGCKTVEPKPVLKALPKVFGHADKNVRAEAQNVTVELYRWLKEAMKPLFWNDLKPVQQQDLDKLFEKVKDEPPPKQERLLRSQQAIEASSVGGGEPEGVPEDEEDVAIDLEPEYMAVDVMQTIPKDFQDRLASSKWKDRKDALDDLHKAINHPKIVEGQFDDIIRGLAKCMKDANIAVVSAAANCVELFAKGLRRSFAKYRPTVMNPMLERLKEKKQSVTDAIGAALDAVFLSTSLGDCLEEILEFLKHKNPQVKLESTRFLIRCLRTTRDVPSPPEVKSITDAATKLLTESQEVQRSAGAEVFGTLWKIMGDRIMAAHLEGLDEIRKAKIKEYHETAEVKAKYKPKPVAPPKAAAPPAQKKALGTKRPPAGAKKPAPAAAAPPPPPPVEEPPAPLAPRASSRPGASKLAAPKSGLAAPSGGLRLQKKGPSPAAASPRRQVVSPPPEEHAPPTPKLGLGGRGLAGRPLGKPAPPAAEPAHMPLHQPTGLSAIERAELDELRAEVERLRRQNEEIRSDRAKLTSQIHELQNQNAQLIEDHTRDVLSIKAKETQLVRARSDFEAAEQTVQNQQREVDRLKRELSRQVRATSPAPLEISDQIFADNNASMGVGTGARFGDSGYGGGGLYARNRSYVTQPQSPVGEGKENVGFDGFGLTRSASTRSAKLSPRRGGNAGSAKSTSVSSSSSTPLGGRMSPADIGVPAGNGLGGGVSLVGSGGGGANGAESWKRAAEVTQNLKARIELMKAKQGLGRSQQ</sequence>
<dbReference type="InterPro" id="IPR048492">
    <property type="entry name" value="Stu2_CTS"/>
</dbReference>
<dbReference type="GO" id="GO:0005881">
    <property type="term" value="C:cytoplasmic microtubule"/>
    <property type="evidence" value="ECO:0007669"/>
    <property type="project" value="UniProtKB-ARBA"/>
</dbReference>
<dbReference type="GO" id="GO:0051315">
    <property type="term" value="P:attachment of mitotic spindle microtubules to kinetochore"/>
    <property type="evidence" value="ECO:0007669"/>
    <property type="project" value="UniProtKB-ARBA"/>
</dbReference>
<feature type="compositionally biased region" description="Low complexity" evidence="5">
    <location>
        <begin position="835"/>
        <end position="846"/>
    </location>
</feature>
<dbReference type="Proteomes" id="UP000250140">
    <property type="component" value="Unassembled WGS sequence"/>
</dbReference>
<dbReference type="GO" id="GO:0099070">
    <property type="term" value="C:static microtubule bundle"/>
    <property type="evidence" value="ECO:0007669"/>
    <property type="project" value="UniProtKB-ARBA"/>
</dbReference>
<dbReference type="GO" id="GO:0046785">
    <property type="term" value="P:microtubule polymerization"/>
    <property type="evidence" value="ECO:0007669"/>
    <property type="project" value="InterPro"/>
</dbReference>
<dbReference type="Pfam" id="PF21042">
    <property type="entry name" value="Stu2_CTS"/>
    <property type="match status" value="1"/>
</dbReference>
<evidence type="ECO:0000259" key="6">
    <source>
        <dbReference type="SMART" id="SM01349"/>
    </source>
</evidence>
<feature type="compositionally biased region" description="Gly residues" evidence="5">
    <location>
        <begin position="862"/>
        <end position="881"/>
    </location>
</feature>
<dbReference type="InterPro" id="IPR011989">
    <property type="entry name" value="ARM-like"/>
</dbReference>
<dbReference type="GO" id="GO:0000022">
    <property type="term" value="P:mitotic spindle elongation"/>
    <property type="evidence" value="ECO:0007669"/>
    <property type="project" value="UniProtKB-ARBA"/>
</dbReference>